<comment type="caution">
    <text evidence="2">The sequence shown here is derived from an EMBL/GenBank/DDBJ whole genome shotgun (WGS) entry which is preliminary data.</text>
</comment>
<organism evidence="2 3">
    <name type="scientific">Dictyostelium firmibasis</name>
    <dbReference type="NCBI Taxonomy" id="79012"/>
    <lineage>
        <taxon>Eukaryota</taxon>
        <taxon>Amoebozoa</taxon>
        <taxon>Evosea</taxon>
        <taxon>Eumycetozoa</taxon>
        <taxon>Dictyostelia</taxon>
        <taxon>Dictyosteliales</taxon>
        <taxon>Dictyosteliaceae</taxon>
        <taxon>Dictyostelium</taxon>
    </lineage>
</organism>
<name>A0AAN7TXF3_9MYCE</name>
<feature type="region of interest" description="Disordered" evidence="1">
    <location>
        <begin position="671"/>
        <end position="751"/>
    </location>
</feature>
<dbReference type="PANTHER" id="PTHR31424:SF5">
    <property type="entry name" value="APPLE DOMAIN-CONTAINING PROTEIN"/>
    <property type="match status" value="1"/>
</dbReference>
<dbReference type="Proteomes" id="UP001344447">
    <property type="component" value="Unassembled WGS sequence"/>
</dbReference>
<dbReference type="AlphaFoldDB" id="A0AAN7TXF3"/>
<feature type="compositionally biased region" description="Acidic residues" evidence="1">
    <location>
        <begin position="89"/>
        <end position="101"/>
    </location>
</feature>
<accession>A0AAN7TXF3</accession>
<dbReference type="EMBL" id="JAVFKY010000005">
    <property type="protein sequence ID" value="KAK5576835.1"/>
    <property type="molecule type" value="Genomic_DNA"/>
</dbReference>
<feature type="region of interest" description="Disordered" evidence="1">
    <location>
        <begin position="68"/>
        <end position="101"/>
    </location>
</feature>
<protein>
    <submittedName>
        <fullName evidence="2">Uncharacterized protein</fullName>
    </submittedName>
</protein>
<evidence type="ECO:0000313" key="2">
    <source>
        <dbReference type="EMBL" id="KAK5576835.1"/>
    </source>
</evidence>
<reference evidence="2 3" key="1">
    <citation type="submission" date="2023-11" db="EMBL/GenBank/DDBJ databases">
        <title>Dfirmibasis_genome.</title>
        <authorList>
            <person name="Edelbroek B."/>
            <person name="Kjellin J."/>
            <person name="Jerlstrom-Hultqvist J."/>
            <person name="Soderbom F."/>
        </authorList>
    </citation>
    <scope>NUCLEOTIDE SEQUENCE [LARGE SCALE GENOMIC DNA]</scope>
    <source>
        <strain evidence="2 3">TNS-C-14</strain>
    </source>
</reference>
<gene>
    <name evidence="2" type="ORF">RB653_007980</name>
</gene>
<proteinExistence type="predicted"/>
<feature type="compositionally biased region" description="Acidic residues" evidence="1">
    <location>
        <begin position="959"/>
        <end position="973"/>
    </location>
</feature>
<feature type="compositionally biased region" description="Polar residues" evidence="1">
    <location>
        <begin position="591"/>
        <end position="600"/>
    </location>
</feature>
<feature type="region of interest" description="Disordered" evidence="1">
    <location>
        <begin position="591"/>
        <end position="618"/>
    </location>
</feature>
<feature type="compositionally biased region" description="Acidic residues" evidence="1">
    <location>
        <begin position="601"/>
        <end position="618"/>
    </location>
</feature>
<evidence type="ECO:0000313" key="3">
    <source>
        <dbReference type="Proteomes" id="UP001344447"/>
    </source>
</evidence>
<keyword evidence="3" id="KW-1185">Reference proteome</keyword>
<evidence type="ECO:0000256" key="1">
    <source>
        <dbReference type="SAM" id="MobiDB-lite"/>
    </source>
</evidence>
<feature type="region of interest" description="Disordered" evidence="1">
    <location>
        <begin position="946"/>
        <end position="976"/>
    </location>
</feature>
<sequence>MNDGNQKHNNGDQNQNYLNLLAVVADNYVPNQRFHPYRHLNNIPHPAPTHPIVTNQVQFENVQLLVPTQPTTSRVPVANVGGDGVPHDDDGDDDDDEDEDDVEVEVEVDIDVSEDEVPNRTVNDNLNRFFCRHQGCANNTDVDRGFKKSIYRNKHEKRLHPINNDHTVECSVCLYYSIPSNRNLQRGYDTNPPRQQITPPVVVNENGVDGIRQRKACIHTGCNVVVSYKGNEEPEMLAPQLKLMKKDLKLMTKECGRRNIFNSFVIKSPIPNQNIDYTFQFVLVADLAFLINYLGLYTVWKRQSTYRCIWCYCTKHEINTFKKFQYRNIYKMYETTPPLRSENAGKAKYRGQRGRPILPIPLEKIVPDFLHMVQALIKHFFKLICEDGEVTRISGHPSCKSEYRRELEAFLTQKCKIKLIKPSDGSIGQLHTNFSKSRIKYNELIRILFKFRKLMEIVEKHSRNPHKSKISKLWEQMFALITLLSNKKKRVDSDSWLSFSSVFGNLALEIYKDQTTREIISTYTHIFICHEGDFADWLGDEFDVVVEILANFATEDYSGLLATSSRNNKYSEKHLNPDNFEYTTLFQPTNSIANPLPTTEVNDDDDDDGFNESIPDDDDDEYFEYTIDSCDDEDDNANLDINLILLGDMSNDHDLLDGECFDGDCDTTPTQPLTAVSTPTNTTTTTTTTTNAVTRTRRPATTTTTTNATKPATTRSATIRSATTRSATIRSATTRSATTRSATTRPATRPATTSTTTTIFYNMKCSFNIGDQQIYLGFPDSTYTLIDVKSFELTLRLFKVYRLCFARENKYNKSIIPVGRIVESIFLRKNQFYRSYWPATIIGYRWSDIYGEIEYLLKFNFWYVAKFQQLVGRDNIKVLLCDFGNKTIDFKPDINKIMSTTDNNNHASSSTENNSISYESRMKSLEDQISNLSLAFTRFMKEPIRESYGNSDNQRSNDESETENEQGDDESIDPVDVPTDYQLSESLLANYKHLINNQGLLVEEKCILKKNEIADVNKIFCFPSNFQVNVAPFGTPEGISASSNLKNNDTDLYIVEKRINDILKPILLLSSMISSDKTDIDTELLGYLADSSIQLVVSAQATLARVRRNNISKEIYVSKVNQKEQ</sequence>
<dbReference type="PANTHER" id="PTHR31424">
    <property type="entry name" value="PROTEIN CBG23806"/>
    <property type="match status" value="1"/>
</dbReference>
<feature type="compositionally biased region" description="Low complexity" evidence="1">
    <location>
        <begin position="678"/>
        <end position="751"/>
    </location>
</feature>